<reference evidence="5 6" key="1">
    <citation type="submission" date="2017-09" db="EMBL/GenBank/DDBJ databases">
        <title>Depth-based differentiation of microbial function through sediment-hosted aquifers and enrichment of novel symbionts in the deep terrestrial subsurface.</title>
        <authorList>
            <person name="Probst A.J."/>
            <person name="Ladd B."/>
            <person name="Jarett J.K."/>
            <person name="Geller-Mcgrath D.E."/>
            <person name="Sieber C.M."/>
            <person name="Emerson J.B."/>
            <person name="Anantharaman K."/>
            <person name="Thomas B.C."/>
            <person name="Malmstrom R."/>
            <person name="Stieglmeier M."/>
            <person name="Klingl A."/>
            <person name="Woyke T."/>
            <person name="Ryan C.M."/>
            <person name="Banfield J.F."/>
        </authorList>
    </citation>
    <scope>NUCLEOTIDE SEQUENCE [LARGE SCALE GENOMIC DNA]</scope>
    <source>
        <strain evidence="5">CG17_big_fil_post_rev_8_21_14_2_50_48_46</strain>
    </source>
</reference>
<evidence type="ECO:0000313" key="6">
    <source>
        <dbReference type="Proteomes" id="UP000231019"/>
    </source>
</evidence>
<evidence type="ECO:0000256" key="2">
    <source>
        <dbReference type="ARBA" id="ARBA00022803"/>
    </source>
</evidence>
<dbReference type="SUPFAM" id="SSF48452">
    <property type="entry name" value="TPR-like"/>
    <property type="match status" value="1"/>
</dbReference>
<dbReference type="PANTHER" id="PTHR45641:SF1">
    <property type="entry name" value="AAA+ ATPASE DOMAIN-CONTAINING PROTEIN"/>
    <property type="match status" value="1"/>
</dbReference>
<dbReference type="InterPro" id="IPR019734">
    <property type="entry name" value="TPR_rpt"/>
</dbReference>
<keyword evidence="2 3" id="KW-0802">TPR repeat</keyword>
<proteinExistence type="predicted"/>
<evidence type="ECO:0000256" key="3">
    <source>
        <dbReference type="PROSITE-ProRule" id="PRU00339"/>
    </source>
</evidence>
<evidence type="ECO:0000256" key="4">
    <source>
        <dbReference type="SAM" id="SignalP"/>
    </source>
</evidence>
<dbReference type="InterPro" id="IPR011990">
    <property type="entry name" value="TPR-like_helical_dom_sf"/>
</dbReference>
<protein>
    <submittedName>
        <fullName evidence="5">Uncharacterized protein</fullName>
    </submittedName>
</protein>
<comment type="caution">
    <text evidence="5">The sequence shown here is derived from an EMBL/GenBank/DDBJ whole genome shotgun (WGS) entry which is preliminary data.</text>
</comment>
<dbReference type="EMBL" id="PFFQ01000013">
    <property type="protein sequence ID" value="PIW18287.1"/>
    <property type="molecule type" value="Genomic_DNA"/>
</dbReference>
<dbReference type="Pfam" id="PF13424">
    <property type="entry name" value="TPR_12"/>
    <property type="match status" value="1"/>
</dbReference>
<name>A0A2M7G872_9BACT</name>
<dbReference type="SMART" id="SM00028">
    <property type="entry name" value="TPR"/>
    <property type="match status" value="3"/>
</dbReference>
<evidence type="ECO:0000256" key="1">
    <source>
        <dbReference type="ARBA" id="ARBA00022737"/>
    </source>
</evidence>
<dbReference type="PROSITE" id="PS50005">
    <property type="entry name" value="TPR"/>
    <property type="match status" value="1"/>
</dbReference>
<keyword evidence="1" id="KW-0677">Repeat</keyword>
<dbReference type="PANTHER" id="PTHR45641">
    <property type="entry name" value="TETRATRICOPEPTIDE REPEAT PROTEIN (AFU_ORTHOLOGUE AFUA_6G03870)"/>
    <property type="match status" value="1"/>
</dbReference>
<evidence type="ECO:0000313" key="5">
    <source>
        <dbReference type="EMBL" id="PIW18287.1"/>
    </source>
</evidence>
<feature type="signal peptide" evidence="4">
    <location>
        <begin position="1"/>
        <end position="27"/>
    </location>
</feature>
<keyword evidence="4" id="KW-0732">Signal</keyword>
<gene>
    <name evidence="5" type="ORF">COW36_05835</name>
</gene>
<sequence length="315" mass="36231">MHRLSKLLSICALALSLWGGHSMNSHAENLPDFDKLWNYSQPAQTEKTFRELLAQGQSNRAWSLELLTQIARTQGLQRQFDAAHATLDQVEKELNTENTQLEVRYLLERGRVYNSAGQAPQALPYFQKAWEKALAAQLDFYAIDAAHMLAIAEKPENQLAWNLKALEQVEKTTDPRAQKWAGSLYNNIGWTYHDQQKYTEALGYFEKALKWHEQKQTGEGLLIARWTVARCLRSLQRAEEALALQMALLQDREAQNKPEDGYVSEEIAECLLVLKREKEAKVYFAKAYALLSREDWLKASEPQRLERLKTLAQKP</sequence>
<dbReference type="Proteomes" id="UP000231019">
    <property type="component" value="Unassembled WGS sequence"/>
</dbReference>
<feature type="chain" id="PRO_5014999368" evidence="4">
    <location>
        <begin position="28"/>
        <end position="315"/>
    </location>
</feature>
<dbReference type="AlphaFoldDB" id="A0A2M7G872"/>
<accession>A0A2M7G872</accession>
<dbReference type="Gene3D" id="1.25.40.10">
    <property type="entry name" value="Tetratricopeptide repeat domain"/>
    <property type="match status" value="1"/>
</dbReference>
<feature type="repeat" description="TPR" evidence="3">
    <location>
        <begin position="182"/>
        <end position="215"/>
    </location>
</feature>
<organism evidence="5 6">
    <name type="scientific">bacterium (Candidatus Blackallbacteria) CG17_big_fil_post_rev_8_21_14_2_50_48_46</name>
    <dbReference type="NCBI Taxonomy" id="2014261"/>
    <lineage>
        <taxon>Bacteria</taxon>
        <taxon>Candidatus Blackallbacteria</taxon>
    </lineage>
</organism>